<sequence length="289" mass="31719">MFFRNRVVSLPLPSVQLASGVSRPAGLSPAQMIFQQCRYASGLGSLAPAPGATRQQNRVGRGPGSGRGKTSGRGQKGQKARGKVKSWFEGGQTPITRLFPKVGFRSQVPKPEYINLDVLQRLIDLGRLNPAEPITMKELYRSRYFGNIKHGIKILGGDAHRFTAKINISSTSATPSAIARIEALGGTFQAEYYTPFGMKVLTRPEAILRKYGRIPLRARPIDRKSIEFYRDPERRGYLVGAPGAPTIKAAFVAQAKTFKSPLLPNIERLKLNDPSTAAARAFQDSQPKQ</sequence>
<accession>A0A167D010</accession>
<dbReference type="InterPro" id="IPR036227">
    <property type="entry name" value="Ribosomal_uL15/eL18_sf"/>
</dbReference>
<dbReference type="SUPFAM" id="SSF52080">
    <property type="entry name" value="Ribosomal proteins L15p and L18e"/>
    <property type="match status" value="1"/>
</dbReference>
<dbReference type="OrthoDB" id="361383at2759"/>
<evidence type="ECO:0000256" key="2">
    <source>
        <dbReference type="ARBA" id="ARBA00022980"/>
    </source>
</evidence>
<evidence type="ECO:0000256" key="1">
    <source>
        <dbReference type="ARBA" id="ARBA00007320"/>
    </source>
</evidence>
<dbReference type="Gene3D" id="3.100.10.10">
    <property type="match status" value="1"/>
</dbReference>
<protein>
    <submittedName>
        <fullName evidence="6">Mitochondrial 54S ribosomal protein YmL10/YmL18</fullName>
    </submittedName>
</protein>
<evidence type="ECO:0000256" key="4">
    <source>
        <dbReference type="SAM" id="MobiDB-lite"/>
    </source>
</evidence>
<evidence type="ECO:0000313" key="6">
    <source>
        <dbReference type="EMBL" id="ANB12310.1"/>
    </source>
</evidence>
<dbReference type="EMBL" id="CP014501">
    <property type="protein sequence ID" value="ANB12310.1"/>
    <property type="molecule type" value="Genomic_DNA"/>
</dbReference>
<dbReference type="RefSeq" id="XP_018734787.1">
    <property type="nucleotide sequence ID" value="XM_018882505.1"/>
</dbReference>
<dbReference type="GO" id="GO:0005762">
    <property type="term" value="C:mitochondrial large ribosomal subunit"/>
    <property type="evidence" value="ECO:0007669"/>
    <property type="project" value="EnsemblFungi"/>
</dbReference>
<feature type="region of interest" description="Disordered" evidence="4">
    <location>
        <begin position="48"/>
        <end position="86"/>
    </location>
</feature>
<proteinExistence type="inferred from homology"/>
<dbReference type="HAMAP" id="MF_01341">
    <property type="entry name" value="Ribosomal_uL15"/>
    <property type="match status" value="1"/>
</dbReference>
<dbReference type="PANTHER" id="PTHR12934">
    <property type="entry name" value="50S RIBOSOMAL PROTEIN L15"/>
    <property type="match status" value="1"/>
</dbReference>
<dbReference type="InterPro" id="IPR021131">
    <property type="entry name" value="Ribosomal_uL15/eL18"/>
</dbReference>
<keyword evidence="2 6" id="KW-0689">Ribosomal protein</keyword>
<feature type="compositionally biased region" description="Gly residues" evidence="4">
    <location>
        <begin position="61"/>
        <end position="75"/>
    </location>
</feature>
<keyword evidence="3" id="KW-0687">Ribonucleoprotein</keyword>
<reference evidence="6 7" key="1">
    <citation type="submission" date="2016-02" db="EMBL/GenBank/DDBJ databases">
        <title>Complete genome sequence and transcriptome regulation of the pentose utilising yeast Sugiyamaella lignohabitans.</title>
        <authorList>
            <person name="Bellasio M."/>
            <person name="Peymann A."/>
            <person name="Valli M."/>
            <person name="Sipitzky M."/>
            <person name="Graf A."/>
            <person name="Sauer M."/>
            <person name="Marx H."/>
            <person name="Mattanovich D."/>
        </authorList>
    </citation>
    <scope>NUCLEOTIDE SEQUENCE [LARGE SCALE GENOMIC DNA]</scope>
    <source>
        <strain evidence="6 7">CBS 10342</strain>
    </source>
</reference>
<gene>
    <name evidence="6" type="primary">MRPL10</name>
    <name evidence="6" type="ORF">AWJ20_559</name>
</gene>
<dbReference type="PANTHER" id="PTHR12934:SF11">
    <property type="entry name" value="LARGE RIBOSOMAL SUBUNIT PROTEIN UL15M"/>
    <property type="match status" value="1"/>
</dbReference>
<evidence type="ECO:0000259" key="5">
    <source>
        <dbReference type="Pfam" id="PF00828"/>
    </source>
</evidence>
<keyword evidence="7" id="KW-1185">Reference proteome</keyword>
<dbReference type="InterPro" id="IPR005749">
    <property type="entry name" value="Ribosomal_uL15_bac-type"/>
</dbReference>
<dbReference type="GO" id="GO:0006412">
    <property type="term" value="P:translation"/>
    <property type="evidence" value="ECO:0007669"/>
    <property type="project" value="InterPro"/>
</dbReference>
<dbReference type="Proteomes" id="UP000189580">
    <property type="component" value="Chromosome a"/>
</dbReference>
<dbReference type="Pfam" id="PF00828">
    <property type="entry name" value="Ribosomal_L27A"/>
    <property type="match status" value="1"/>
</dbReference>
<name>A0A167D010_9ASCO</name>
<dbReference type="InterPro" id="IPR030878">
    <property type="entry name" value="Ribosomal_uL15"/>
</dbReference>
<dbReference type="KEGG" id="slb:AWJ20_559"/>
<comment type="similarity">
    <text evidence="1">Belongs to the universal ribosomal protein uL15 family.</text>
</comment>
<evidence type="ECO:0000256" key="3">
    <source>
        <dbReference type="ARBA" id="ARBA00023274"/>
    </source>
</evidence>
<organism evidence="6 7">
    <name type="scientific">Sugiyamaella lignohabitans</name>
    <dbReference type="NCBI Taxonomy" id="796027"/>
    <lineage>
        <taxon>Eukaryota</taxon>
        <taxon>Fungi</taxon>
        <taxon>Dikarya</taxon>
        <taxon>Ascomycota</taxon>
        <taxon>Saccharomycotina</taxon>
        <taxon>Dipodascomycetes</taxon>
        <taxon>Dipodascales</taxon>
        <taxon>Trichomonascaceae</taxon>
        <taxon>Sugiyamaella</taxon>
    </lineage>
</organism>
<feature type="domain" description="Large ribosomal subunit protein uL15/eL18" evidence="5">
    <location>
        <begin position="114"/>
        <end position="188"/>
    </location>
</feature>
<dbReference type="NCBIfam" id="TIGR01071">
    <property type="entry name" value="rplO_bact"/>
    <property type="match status" value="1"/>
</dbReference>
<dbReference type="GeneID" id="30037604"/>
<dbReference type="GO" id="GO:0003735">
    <property type="term" value="F:structural constituent of ribosome"/>
    <property type="evidence" value="ECO:0007669"/>
    <property type="project" value="EnsemblFungi"/>
</dbReference>
<dbReference type="AlphaFoldDB" id="A0A167D010"/>
<evidence type="ECO:0000313" key="7">
    <source>
        <dbReference type="Proteomes" id="UP000189580"/>
    </source>
</evidence>